<dbReference type="InterPro" id="IPR009057">
    <property type="entry name" value="Homeodomain-like_sf"/>
</dbReference>
<dbReference type="EMBL" id="SUNI01000015">
    <property type="protein sequence ID" value="TJZ90563.1"/>
    <property type="molecule type" value="Genomic_DNA"/>
</dbReference>
<dbReference type="AlphaFoldDB" id="A0A4U0R6D3"/>
<dbReference type="SUPFAM" id="SSF46689">
    <property type="entry name" value="Homeodomain-like"/>
    <property type="match status" value="1"/>
</dbReference>
<reference evidence="1 2" key="1">
    <citation type="submission" date="2019-04" db="EMBL/GenBank/DDBJ databases">
        <authorList>
            <person name="Li J."/>
        </authorList>
    </citation>
    <scope>NUCLEOTIDE SEQUENCE [LARGE SCALE GENOMIC DNA]</scope>
    <source>
        <strain evidence="1 2">KCTC 42687</strain>
    </source>
</reference>
<evidence type="ECO:0000313" key="2">
    <source>
        <dbReference type="Proteomes" id="UP000309747"/>
    </source>
</evidence>
<gene>
    <name evidence="1" type="ORF">FA743_14255</name>
</gene>
<name>A0A4U0R6D3_9RHOB</name>
<proteinExistence type="predicted"/>
<dbReference type="RefSeq" id="WP_136886776.1">
    <property type="nucleotide sequence ID" value="NZ_SUNI01000015.1"/>
</dbReference>
<accession>A0A4U0R6D3</accession>
<organism evidence="1 2">
    <name type="scientific">Paracoccus gahaiensis</name>
    <dbReference type="NCBI Taxonomy" id="1706839"/>
    <lineage>
        <taxon>Bacteria</taxon>
        <taxon>Pseudomonadati</taxon>
        <taxon>Pseudomonadota</taxon>
        <taxon>Alphaproteobacteria</taxon>
        <taxon>Rhodobacterales</taxon>
        <taxon>Paracoccaceae</taxon>
        <taxon>Paracoccus</taxon>
    </lineage>
</organism>
<evidence type="ECO:0000313" key="1">
    <source>
        <dbReference type="EMBL" id="TJZ90563.1"/>
    </source>
</evidence>
<protein>
    <submittedName>
        <fullName evidence="1">Hin recombinase</fullName>
    </submittedName>
</protein>
<keyword evidence="2" id="KW-1185">Reference proteome</keyword>
<dbReference type="CDD" id="cd00569">
    <property type="entry name" value="HTH_Hin_like"/>
    <property type="match status" value="1"/>
</dbReference>
<dbReference type="Gene3D" id="1.10.10.60">
    <property type="entry name" value="Homeodomain-like"/>
    <property type="match status" value="1"/>
</dbReference>
<sequence length="209" mass="22992">MNEDVAGNVIVIFYTMVMVGRTKKITPGDEKKIVASVRSGVPVAVLAKTYGVTRPTIYRAIRSFHDKAQEVHLETAAVSFTVDRSTLLAFDAFTERLGLKSRANALRRVCRVPAGFLSPDPDLADALRDVALELSAIGRNVNQLVATKNYEVRRGARLKLTRPQQQLLSDLLVHIDGVSAQVRQLEAKRASETFQRFVDGMTGVVDGPE</sequence>
<comment type="caution">
    <text evidence="1">The sequence shown here is derived from an EMBL/GenBank/DDBJ whole genome shotgun (WGS) entry which is preliminary data.</text>
</comment>
<dbReference type="OrthoDB" id="7766176at2"/>
<dbReference type="Proteomes" id="UP000309747">
    <property type="component" value="Unassembled WGS sequence"/>
</dbReference>